<gene>
    <name evidence="3" type="primary">mshA_89</name>
    <name evidence="3" type="ORF">SDC9_108631</name>
</gene>
<keyword evidence="3" id="KW-0328">Glycosyltransferase</keyword>
<name>A0A645BAU0_9ZZZZ</name>
<organism evidence="3">
    <name type="scientific">bioreactor metagenome</name>
    <dbReference type="NCBI Taxonomy" id="1076179"/>
    <lineage>
        <taxon>unclassified sequences</taxon>
        <taxon>metagenomes</taxon>
        <taxon>ecological metagenomes</taxon>
    </lineage>
</organism>
<comment type="caution">
    <text evidence="3">The sequence shown here is derived from an EMBL/GenBank/DDBJ whole genome shotgun (WGS) entry which is preliminary data.</text>
</comment>
<dbReference type="Pfam" id="PF00534">
    <property type="entry name" value="Glycos_transf_1"/>
    <property type="match status" value="1"/>
</dbReference>
<dbReference type="GO" id="GO:0004378">
    <property type="term" value="F:GDP-Man:Man(1)GlcNAc(2)-PP-Dol alpha-1,3-mannosyltransferase activity"/>
    <property type="evidence" value="ECO:0007669"/>
    <property type="project" value="InterPro"/>
</dbReference>
<dbReference type="Gene3D" id="3.40.50.2000">
    <property type="entry name" value="Glycogen Phosphorylase B"/>
    <property type="match status" value="1"/>
</dbReference>
<proteinExistence type="predicted"/>
<dbReference type="AlphaFoldDB" id="A0A645BAU0"/>
<dbReference type="InterPro" id="IPR027054">
    <property type="entry name" value="ALG2"/>
</dbReference>
<accession>A0A645BAU0</accession>
<dbReference type="GO" id="GO:0102710">
    <property type="term" value="F:D-inositol-3-phosphate glycosyltransferase activity"/>
    <property type="evidence" value="ECO:0007669"/>
    <property type="project" value="UniProtKB-EC"/>
</dbReference>
<keyword evidence="1 3" id="KW-0808">Transferase</keyword>
<dbReference type="PANTHER" id="PTHR45918:SF1">
    <property type="entry name" value="ALPHA-1,3_1,6-MANNOSYLTRANSFERASE ALG2"/>
    <property type="match status" value="1"/>
</dbReference>
<dbReference type="SUPFAM" id="SSF53756">
    <property type="entry name" value="UDP-Glycosyltransferase/glycogen phosphorylase"/>
    <property type="match status" value="1"/>
</dbReference>
<dbReference type="InterPro" id="IPR001296">
    <property type="entry name" value="Glyco_trans_1"/>
</dbReference>
<protein>
    <submittedName>
        <fullName evidence="3">D-inositol-3-phosphate glycosyltransferase</fullName>
        <ecNumber evidence="3">2.4.1.250</ecNumber>
    </submittedName>
</protein>
<evidence type="ECO:0000256" key="1">
    <source>
        <dbReference type="ARBA" id="ARBA00022679"/>
    </source>
</evidence>
<reference evidence="3" key="1">
    <citation type="submission" date="2019-08" db="EMBL/GenBank/DDBJ databases">
        <authorList>
            <person name="Kucharzyk K."/>
            <person name="Murdoch R.W."/>
            <person name="Higgins S."/>
            <person name="Loffler F."/>
        </authorList>
    </citation>
    <scope>NUCLEOTIDE SEQUENCE</scope>
</reference>
<evidence type="ECO:0000313" key="3">
    <source>
        <dbReference type="EMBL" id="MPM61771.1"/>
    </source>
</evidence>
<feature type="domain" description="Glycosyl transferase family 1" evidence="2">
    <location>
        <begin position="2"/>
        <end position="93"/>
    </location>
</feature>
<evidence type="ECO:0000259" key="2">
    <source>
        <dbReference type="Pfam" id="PF00534"/>
    </source>
</evidence>
<sequence>MGEIDNDTRSQLYSQAKAFIFSADQEDFGMVPVESMAFGCPVIAYRSGGVTETVVENKTGVFFDELSGSSCADAIKKFQKLKIKSSDCISRASEFSTEVFISKIKNLISKT</sequence>
<dbReference type="EC" id="2.4.1.250" evidence="3"/>
<dbReference type="EMBL" id="VSSQ01018519">
    <property type="protein sequence ID" value="MPM61771.1"/>
    <property type="molecule type" value="Genomic_DNA"/>
</dbReference>
<dbReference type="PANTHER" id="PTHR45918">
    <property type="entry name" value="ALPHA-1,3/1,6-MANNOSYLTRANSFERASE ALG2"/>
    <property type="match status" value="1"/>
</dbReference>